<dbReference type="Pfam" id="PF00583">
    <property type="entry name" value="Acetyltransf_1"/>
    <property type="match status" value="1"/>
</dbReference>
<dbReference type="CDD" id="cd04301">
    <property type="entry name" value="NAT_SF"/>
    <property type="match status" value="1"/>
</dbReference>
<proteinExistence type="predicted"/>
<evidence type="ECO:0000256" key="2">
    <source>
        <dbReference type="ARBA" id="ARBA00023315"/>
    </source>
</evidence>
<dbReference type="EMBL" id="BSDT01000001">
    <property type="protein sequence ID" value="GLI41639.1"/>
    <property type="molecule type" value="Genomic_DNA"/>
</dbReference>
<evidence type="ECO:0000313" key="4">
    <source>
        <dbReference type="EMBL" id="GLI41639.1"/>
    </source>
</evidence>
<dbReference type="AlphaFoldDB" id="A0A9W6LGF1"/>
<dbReference type="Gene3D" id="3.40.630.30">
    <property type="match status" value="1"/>
</dbReference>
<dbReference type="InterPro" id="IPR016181">
    <property type="entry name" value="Acyl_CoA_acyltransferase"/>
</dbReference>
<dbReference type="InterPro" id="IPR050832">
    <property type="entry name" value="Bact_Acetyltransf"/>
</dbReference>
<accession>A0A9W6LGF1</accession>
<feature type="domain" description="N-acetyltransferase" evidence="3">
    <location>
        <begin position="21"/>
        <end position="163"/>
    </location>
</feature>
<dbReference type="PANTHER" id="PTHR43877">
    <property type="entry name" value="AMINOALKYLPHOSPHONATE N-ACETYLTRANSFERASE-RELATED-RELATED"/>
    <property type="match status" value="1"/>
</dbReference>
<evidence type="ECO:0000313" key="5">
    <source>
        <dbReference type="Proteomes" id="UP001144313"/>
    </source>
</evidence>
<evidence type="ECO:0000259" key="3">
    <source>
        <dbReference type="PROSITE" id="PS51186"/>
    </source>
</evidence>
<evidence type="ECO:0000256" key="1">
    <source>
        <dbReference type="ARBA" id="ARBA00022679"/>
    </source>
</evidence>
<keyword evidence="1" id="KW-0808">Transferase</keyword>
<dbReference type="GO" id="GO:0016747">
    <property type="term" value="F:acyltransferase activity, transferring groups other than amino-acyl groups"/>
    <property type="evidence" value="ECO:0007669"/>
    <property type="project" value="InterPro"/>
</dbReference>
<dbReference type="InterPro" id="IPR000182">
    <property type="entry name" value="GNAT_dom"/>
</dbReference>
<comment type="caution">
    <text evidence="4">The sequence shown here is derived from an EMBL/GenBank/DDBJ whole genome shotgun (WGS) entry which is preliminary data.</text>
</comment>
<keyword evidence="2" id="KW-0012">Acyltransferase</keyword>
<name>A0A9W6LGF1_9ACTN</name>
<dbReference type="Proteomes" id="UP001144313">
    <property type="component" value="Unassembled WGS sequence"/>
</dbReference>
<protein>
    <submittedName>
        <fullName evidence="4">N-acetyltransferase</fullName>
    </submittedName>
</protein>
<reference evidence="4" key="1">
    <citation type="submission" date="2022-12" db="EMBL/GenBank/DDBJ databases">
        <title>Reference genome sequencing for broad-spectrum identification of bacterial and archaeal isolates by mass spectrometry.</title>
        <authorList>
            <person name="Sekiguchi Y."/>
            <person name="Tourlousse D.M."/>
        </authorList>
    </citation>
    <scope>NUCLEOTIDE SEQUENCE</scope>
    <source>
        <strain evidence="4">LLR39Z86</strain>
    </source>
</reference>
<organism evidence="4 5">
    <name type="scientific">Glycomyces algeriensis</name>
    <dbReference type="NCBI Taxonomy" id="256037"/>
    <lineage>
        <taxon>Bacteria</taxon>
        <taxon>Bacillati</taxon>
        <taxon>Actinomycetota</taxon>
        <taxon>Actinomycetes</taxon>
        <taxon>Glycomycetales</taxon>
        <taxon>Glycomycetaceae</taxon>
        <taxon>Glycomyces</taxon>
    </lineage>
</organism>
<keyword evidence="5" id="KW-1185">Reference proteome</keyword>
<sequence>MPLKQLAPGEMTADDLRDWCSVLNDMTAADMPGEPRWRTDRLSDYLTGSLPDDRRFLFMDRDADGDLVGHASLILFGSGGGEQGGTGVVEMSTRPSARGKGVGSRLLRAVAECAKANGCRTLAVEVIATTPAVGFYDRHGFSRNVVEQRHLLRWADIDWEKIEHAAGRLAAGYRLEYHAGGVPDRLMDSYADVKANLRSSPGNVAFVPEWRGSAYAPALRDSFQTLARRGMRSHIAVALAEPFGHVVGLTELVVSAQRPTRADQYDTVVAPQHRSYGLAMTMKARLLTELRRAEPQLVDVQTWTLETADDVRWINAELGFVHDVDWYDYVADVDKLLARLARKH</sequence>
<gene>
    <name evidence="4" type="ORF">GALLR39Z86_14890</name>
</gene>
<dbReference type="RefSeq" id="WP_270118468.1">
    <property type="nucleotide sequence ID" value="NZ_BAAAOL010000004.1"/>
</dbReference>
<dbReference type="PROSITE" id="PS51186">
    <property type="entry name" value="GNAT"/>
    <property type="match status" value="2"/>
</dbReference>
<feature type="domain" description="N-acetyltransferase" evidence="3">
    <location>
        <begin position="195"/>
        <end position="342"/>
    </location>
</feature>
<dbReference type="SUPFAM" id="SSF55729">
    <property type="entry name" value="Acyl-CoA N-acyltransferases (Nat)"/>
    <property type="match status" value="2"/>
</dbReference>